<dbReference type="GO" id="GO:0071897">
    <property type="term" value="P:DNA biosynthetic process"/>
    <property type="evidence" value="ECO:0007669"/>
    <property type="project" value="UniProtKB-ARBA"/>
</dbReference>
<proteinExistence type="predicted"/>
<dbReference type="SUPFAM" id="SSF56672">
    <property type="entry name" value="DNA/RNA polymerases"/>
    <property type="match status" value="1"/>
</dbReference>
<evidence type="ECO:0000313" key="1">
    <source>
        <dbReference type="EMBL" id="KAF0712536.1"/>
    </source>
</evidence>
<dbReference type="OrthoDB" id="6628324at2759"/>
<sequence>MSPSNRAAVSNILTEWKNAGIISDSSSPYASPVFLVDKANGDK</sequence>
<dbReference type="Gene3D" id="3.10.10.10">
    <property type="entry name" value="HIV Type 1 Reverse Transcriptase, subunit A, domain 1"/>
    <property type="match status" value="1"/>
</dbReference>
<dbReference type="InterPro" id="IPR043502">
    <property type="entry name" value="DNA/RNA_pol_sf"/>
</dbReference>
<organism evidence="1 2">
    <name type="scientific">Aphis craccivora</name>
    <name type="common">Cowpea aphid</name>
    <dbReference type="NCBI Taxonomy" id="307492"/>
    <lineage>
        <taxon>Eukaryota</taxon>
        <taxon>Metazoa</taxon>
        <taxon>Ecdysozoa</taxon>
        <taxon>Arthropoda</taxon>
        <taxon>Hexapoda</taxon>
        <taxon>Insecta</taxon>
        <taxon>Pterygota</taxon>
        <taxon>Neoptera</taxon>
        <taxon>Paraneoptera</taxon>
        <taxon>Hemiptera</taxon>
        <taxon>Sternorrhyncha</taxon>
        <taxon>Aphidomorpha</taxon>
        <taxon>Aphidoidea</taxon>
        <taxon>Aphididae</taxon>
        <taxon>Aphidini</taxon>
        <taxon>Aphis</taxon>
        <taxon>Aphis</taxon>
    </lineage>
</organism>
<evidence type="ECO:0000313" key="2">
    <source>
        <dbReference type="Proteomes" id="UP000478052"/>
    </source>
</evidence>
<feature type="non-terminal residue" evidence="1">
    <location>
        <position position="43"/>
    </location>
</feature>
<reference evidence="1 2" key="1">
    <citation type="submission" date="2019-08" db="EMBL/GenBank/DDBJ databases">
        <title>Whole genome of Aphis craccivora.</title>
        <authorList>
            <person name="Voronova N.V."/>
            <person name="Shulinski R.S."/>
            <person name="Bandarenka Y.V."/>
            <person name="Zhorov D.G."/>
            <person name="Warner D."/>
        </authorList>
    </citation>
    <scope>NUCLEOTIDE SEQUENCE [LARGE SCALE GENOMIC DNA]</scope>
    <source>
        <strain evidence="1">180601</strain>
        <tissue evidence="1">Whole Body</tissue>
    </source>
</reference>
<name>A0A6G0VX30_APHCR</name>
<accession>A0A6G0VX30</accession>
<keyword evidence="2" id="KW-1185">Reference proteome</keyword>
<dbReference type="EMBL" id="VUJU01010891">
    <property type="protein sequence ID" value="KAF0712536.1"/>
    <property type="molecule type" value="Genomic_DNA"/>
</dbReference>
<comment type="caution">
    <text evidence="1">The sequence shown here is derived from an EMBL/GenBank/DDBJ whole genome shotgun (WGS) entry which is preliminary data.</text>
</comment>
<protein>
    <submittedName>
        <fullName evidence="1">Uncharacterized protein</fullName>
    </submittedName>
</protein>
<gene>
    <name evidence="1" type="ORF">FWK35_00030236</name>
</gene>
<dbReference type="AlphaFoldDB" id="A0A6G0VX30"/>
<dbReference type="Proteomes" id="UP000478052">
    <property type="component" value="Unassembled WGS sequence"/>
</dbReference>